<feature type="region of interest" description="Disordered" evidence="12">
    <location>
        <begin position="153"/>
        <end position="196"/>
    </location>
</feature>
<evidence type="ECO:0000256" key="2">
    <source>
        <dbReference type="ARBA" id="ARBA00005019"/>
    </source>
</evidence>
<evidence type="ECO:0000259" key="13">
    <source>
        <dbReference type="Pfam" id="PF01467"/>
    </source>
</evidence>
<feature type="compositionally biased region" description="Pro residues" evidence="12">
    <location>
        <begin position="179"/>
        <end position="190"/>
    </location>
</feature>
<dbReference type="Proteomes" id="UP000326695">
    <property type="component" value="Chromosome"/>
</dbReference>
<dbReference type="GO" id="GO:0005524">
    <property type="term" value="F:ATP binding"/>
    <property type="evidence" value="ECO:0007669"/>
    <property type="project" value="UniProtKB-KW"/>
</dbReference>
<dbReference type="NCBIfam" id="TIGR00125">
    <property type="entry name" value="cyt_tran_rel"/>
    <property type="match status" value="1"/>
</dbReference>
<comment type="pathway">
    <text evidence="2 11">Cofactor biosynthesis; NAD(+) biosynthesis; deamido-NAD(+) from nicotinate D-ribonucleotide: step 1/1.</text>
</comment>
<keyword evidence="8 11" id="KW-0067">ATP-binding</keyword>
<dbReference type="Pfam" id="PF01467">
    <property type="entry name" value="CTP_transf_like"/>
    <property type="match status" value="1"/>
</dbReference>
<sequence length="208" mass="22726">MPRIGLFGGTFDPIHNGHLHIARRFADELELESVILLPAGDPYHKTAPRTPAHHRLAMAEIAAQADSRLAVSDCDIVRQGATYTHDTVQIFRQHFPAAELWLLLGMDSLLQLHTWHRWPNLVRQCRIAAAPAPRQQPRSSPPPHCKPGWPKPLPKAACTSCKPSRCPSAPAKSANSSPPNTPAPTSPPPCSAISSNTNCIAIPAYNFR</sequence>
<evidence type="ECO:0000256" key="4">
    <source>
        <dbReference type="ARBA" id="ARBA00022642"/>
    </source>
</evidence>
<feature type="compositionally biased region" description="Low complexity" evidence="12">
    <location>
        <begin position="166"/>
        <end position="178"/>
    </location>
</feature>
<dbReference type="GO" id="GO:0009435">
    <property type="term" value="P:NAD+ biosynthetic process"/>
    <property type="evidence" value="ECO:0007669"/>
    <property type="project" value="UniProtKB-UniRule"/>
</dbReference>
<dbReference type="PANTHER" id="PTHR39321:SF3">
    <property type="entry name" value="PHOSPHOPANTETHEINE ADENYLYLTRANSFERASE"/>
    <property type="match status" value="1"/>
</dbReference>
<dbReference type="PANTHER" id="PTHR39321">
    <property type="entry name" value="NICOTINATE-NUCLEOTIDE ADENYLYLTRANSFERASE-RELATED"/>
    <property type="match status" value="1"/>
</dbReference>
<evidence type="ECO:0000256" key="1">
    <source>
        <dbReference type="ARBA" id="ARBA00002324"/>
    </source>
</evidence>
<dbReference type="GO" id="GO:0004515">
    <property type="term" value="F:nicotinate-nucleotide adenylyltransferase activity"/>
    <property type="evidence" value="ECO:0007669"/>
    <property type="project" value="UniProtKB-UniRule"/>
</dbReference>
<evidence type="ECO:0000256" key="10">
    <source>
        <dbReference type="ARBA" id="ARBA00048721"/>
    </source>
</evidence>
<accession>A0AAX1F6P5</accession>
<dbReference type="InterPro" id="IPR005248">
    <property type="entry name" value="NadD/NMNAT"/>
</dbReference>
<evidence type="ECO:0000256" key="6">
    <source>
        <dbReference type="ARBA" id="ARBA00022695"/>
    </source>
</evidence>
<reference evidence="15" key="1">
    <citation type="journal article" date="2019" name="J. Anim. Genet.">
        <title>Description and whole genome sequencing of Eikenella exigua sp. nov., isolated from brain abscess and blood.</title>
        <authorList>
            <person name="Stormo K.A."/>
            <person name="Nygaard R.M."/>
            <person name="Bruvold T.S."/>
            <person name="Dimmen G."/>
            <person name="Lindemann P.C."/>
            <person name="Jordal S."/>
            <person name="Kommedal O."/>
        </authorList>
    </citation>
    <scope>NUCLEOTIDE SEQUENCE [LARGE SCALE GENOMIC DNA]</scope>
    <source>
        <strain evidence="15">PXX</strain>
    </source>
</reference>
<keyword evidence="4 11" id="KW-0662">Pyridine nucleotide biosynthesis</keyword>
<dbReference type="KEGG" id="eex:EZJ17_03130"/>
<dbReference type="EC" id="2.7.7.18" evidence="11"/>
<dbReference type="AlphaFoldDB" id="A0AAX1F6P5"/>
<evidence type="ECO:0000256" key="5">
    <source>
        <dbReference type="ARBA" id="ARBA00022679"/>
    </source>
</evidence>
<evidence type="ECO:0000256" key="7">
    <source>
        <dbReference type="ARBA" id="ARBA00022741"/>
    </source>
</evidence>
<evidence type="ECO:0000256" key="3">
    <source>
        <dbReference type="ARBA" id="ARBA00009014"/>
    </source>
</evidence>
<evidence type="ECO:0000256" key="11">
    <source>
        <dbReference type="HAMAP-Rule" id="MF_00244"/>
    </source>
</evidence>
<keyword evidence="15" id="KW-1185">Reference proteome</keyword>
<evidence type="ECO:0000256" key="9">
    <source>
        <dbReference type="ARBA" id="ARBA00023027"/>
    </source>
</evidence>
<gene>
    <name evidence="11 14" type="primary">nadD</name>
    <name evidence="14" type="ORF">EZJ17_03130</name>
</gene>
<evidence type="ECO:0000313" key="15">
    <source>
        <dbReference type="Proteomes" id="UP000326695"/>
    </source>
</evidence>
<dbReference type="InterPro" id="IPR014729">
    <property type="entry name" value="Rossmann-like_a/b/a_fold"/>
</dbReference>
<name>A0AAX1F6P5_9NEIS</name>
<dbReference type="NCBIfam" id="TIGR00482">
    <property type="entry name" value="nicotinate (nicotinamide) nucleotide adenylyltransferase"/>
    <property type="match status" value="1"/>
</dbReference>
<evidence type="ECO:0000313" key="14">
    <source>
        <dbReference type="EMBL" id="QED91734.1"/>
    </source>
</evidence>
<dbReference type="CDD" id="cd02165">
    <property type="entry name" value="NMNAT"/>
    <property type="match status" value="1"/>
</dbReference>
<dbReference type="EMBL" id="CP038018">
    <property type="protein sequence ID" value="QED91734.1"/>
    <property type="molecule type" value="Genomic_DNA"/>
</dbReference>
<evidence type="ECO:0000256" key="12">
    <source>
        <dbReference type="SAM" id="MobiDB-lite"/>
    </source>
</evidence>
<comment type="function">
    <text evidence="1 11">Catalyzes the reversible adenylation of nicotinate mononucleotide (NaMN) to nicotinic acid adenine dinucleotide (NaAD).</text>
</comment>
<keyword evidence="7 11" id="KW-0547">Nucleotide-binding</keyword>
<feature type="domain" description="Cytidyltransferase-like" evidence="13">
    <location>
        <begin position="6"/>
        <end position="133"/>
    </location>
</feature>
<comment type="catalytic activity">
    <reaction evidence="10 11">
        <text>nicotinate beta-D-ribonucleotide + ATP + H(+) = deamido-NAD(+) + diphosphate</text>
        <dbReference type="Rhea" id="RHEA:22860"/>
        <dbReference type="ChEBI" id="CHEBI:15378"/>
        <dbReference type="ChEBI" id="CHEBI:30616"/>
        <dbReference type="ChEBI" id="CHEBI:33019"/>
        <dbReference type="ChEBI" id="CHEBI:57502"/>
        <dbReference type="ChEBI" id="CHEBI:58437"/>
        <dbReference type="EC" id="2.7.7.18"/>
    </reaction>
</comment>
<protein>
    <recommendedName>
        <fullName evidence="11">Probable nicotinate-nucleotide adenylyltransferase</fullName>
        <ecNumber evidence="11">2.7.7.18</ecNumber>
    </recommendedName>
    <alternativeName>
        <fullName evidence="11">Deamido-NAD(+) diphosphorylase</fullName>
    </alternativeName>
    <alternativeName>
        <fullName evidence="11">Deamido-NAD(+) pyrophosphorylase</fullName>
    </alternativeName>
    <alternativeName>
        <fullName evidence="11">Nicotinate mononucleotide adenylyltransferase</fullName>
        <shortName evidence="11">NaMN adenylyltransferase</shortName>
    </alternativeName>
</protein>
<proteinExistence type="inferred from homology"/>
<comment type="similarity">
    <text evidence="3 11">Belongs to the NadD family.</text>
</comment>
<dbReference type="Gene3D" id="3.40.50.620">
    <property type="entry name" value="HUPs"/>
    <property type="match status" value="1"/>
</dbReference>
<keyword evidence="6 11" id="KW-0548">Nucleotidyltransferase</keyword>
<dbReference type="InterPro" id="IPR004821">
    <property type="entry name" value="Cyt_trans-like"/>
</dbReference>
<dbReference type="SUPFAM" id="SSF52374">
    <property type="entry name" value="Nucleotidylyl transferase"/>
    <property type="match status" value="1"/>
</dbReference>
<keyword evidence="5 11" id="KW-0808">Transferase</keyword>
<keyword evidence="9 11" id="KW-0520">NAD</keyword>
<evidence type="ECO:0000256" key="8">
    <source>
        <dbReference type="ARBA" id="ARBA00022840"/>
    </source>
</evidence>
<dbReference type="HAMAP" id="MF_00244">
    <property type="entry name" value="NaMN_adenylyltr"/>
    <property type="match status" value="1"/>
</dbReference>
<organism evidence="14 15">
    <name type="scientific">Eikenella exigua</name>
    <dbReference type="NCBI Taxonomy" id="2528037"/>
    <lineage>
        <taxon>Bacteria</taxon>
        <taxon>Pseudomonadati</taxon>
        <taxon>Pseudomonadota</taxon>
        <taxon>Betaproteobacteria</taxon>
        <taxon>Neisseriales</taxon>
        <taxon>Neisseriaceae</taxon>
        <taxon>Eikenella</taxon>
    </lineage>
</organism>